<accession>A0A7I5EDZ0</accession>
<keyword evidence="2" id="KW-1185">Reference proteome</keyword>
<evidence type="ECO:0000313" key="3">
    <source>
        <dbReference type="WBParaSite" id="HCON_00173740-00001"/>
    </source>
</evidence>
<feature type="compositionally biased region" description="Polar residues" evidence="1">
    <location>
        <begin position="96"/>
        <end position="106"/>
    </location>
</feature>
<evidence type="ECO:0000256" key="1">
    <source>
        <dbReference type="SAM" id="MobiDB-lite"/>
    </source>
</evidence>
<proteinExistence type="predicted"/>
<dbReference type="AlphaFoldDB" id="A0A7I5EDZ0"/>
<organism evidence="2 3">
    <name type="scientific">Haemonchus contortus</name>
    <name type="common">Barber pole worm</name>
    <dbReference type="NCBI Taxonomy" id="6289"/>
    <lineage>
        <taxon>Eukaryota</taxon>
        <taxon>Metazoa</taxon>
        <taxon>Ecdysozoa</taxon>
        <taxon>Nematoda</taxon>
        <taxon>Chromadorea</taxon>
        <taxon>Rhabditida</taxon>
        <taxon>Rhabditina</taxon>
        <taxon>Rhabditomorpha</taxon>
        <taxon>Strongyloidea</taxon>
        <taxon>Trichostrongylidae</taxon>
        <taxon>Haemonchus</taxon>
    </lineage>
</organism>
<sequence>MVNDLAPELCRRKRTAWGAFKNIEGVAKKTKLRAYLFYIAVLLALTNAEESRVPSSAIERRSGIPSITPRNRRSDGPDTLCDIVMTVGPGRLLTGSLGTSKNSTTAERQRDG</sequence>
<dbReference type="Proteomes" id="UP000025227">
    <property type="component" value="Unplaced"/>
</dbReference>
<protein>
    <submittedName>
        <fullName evidence="3">Transposase</fullName>
    </submittedName>
</protein>
<dbReference type="WBParaSite" id="HCON_00173740-00001">
    <property type="protein sequence ID" value="HCON_00173740-00001"/>
    <property type="gene ID" value="HCON_00173740"/>
</dbReference>
<dbReference type="OrthoDB" id="407509at2759"/>
<reference evidence="3" key="1">
    <citation type="submission" date="2020-12" db="UniProtKB">
        <authorList>
            <consortium name="WormBaseParasite"/>
        </authorList>
    </citation>
    <scope>IDENTIFICATION</scope>
    <source>
        <strain evidence="3">MHco3</strain>
    </source>
</reference>
<name>A0A7I5EDZ0_HAECO</name>
<evidence type="ECO:0000313" key="2">
    <source>
        <dbReference type="Proteomes" id="UP000025227"/>
    </source>
</evidence>
<feature type="region of interest" description="Disordered" evidence="1">
    <location>
        <begin position="54"/>
        <end position="112"/>
    </location>
</feature>